<evidence type="ECO:0000313" key="3">
    <source>
        <dbReference type="Ensembl" id="ENSCMIP00000039218.1"/>
    </source>
</evidence>
<accession>A0A4W3JME8</accession>
<feature type="compositionally biased region" description="Polar residues" evidence="2">
    <location>
        <begin position="856"/>
        <end position="868"/>
    </location>
</feature>
<dbReference type="PANTHER" id="PTHR15268">
    <property type="entry name" value="THRAP3/BCLAF1"/>
    <property type="match status" value="1"/>
</dbReference>
<sequence>MVRSNSRSHSSRSRSHSRSSSRSRSHSRSRSRKKRYSSRSRSRSYSRSRSRERNYSRDYRDYRGNRGMRRPYGHRGRGRGYYQGGPRYYRGGYRINWQNRRQSRSPRRGRSKSRSPKRRSISQRSRSSSRQSHKSSSARSRGSSSSGSSSHHSRSPARSKRNRSLDKRAKKVEGTLPEEESGKNKQTEKATDVTKCESDPPKVRSEFHKAPAVRSESWAGLATYNDNSPRSHHSLSSLASPPSLSPTRSVPSHHSLPHAAPPRLSSAQASPPSSSMHHSPGQHSSSGHSASQYSPSQCSPIQKSPTKGAPAQHSLAKEESRLKQSTFPGDPGDQDLSKNKYLKRYTEDEESRTFVLDRGDGREKESQKERGLEKDKERGREWGDKAAIDYSSSSKGEYYRKEAEKMPFLTESPERHRQSIMDGLSDELAELDNYHPKYQYSVTNQAEKEKSYGTESHWNFGFEESKYKTKILVKGTKDHERYEDERSYRFNVASFSSSAVKEKFKEEDKFSEKKYEERALVKETASPESLKGEKFKELYDPCCSLLQQKNMDIRERDKISLAEEGTSRMKSVPSTSCQPEVKLKMTASQFEVPVRPGSSLTTERLLSSALVHSSKKEQGFRSIFDHLKLPQFYRSSSESFIQHIVALVHHVKEHYFKSTGMTLNERFTMYQKTAEDHGTRQKSPEIHRRIDISPSLLRKHTRMTEEEITSKEDSRKAEKKLKCDPADLRHDIDRRRKEKSKEREGSRDSSASKKLSLEKSGKDHKEYKDYKSYKEGSKFKNKDQDHSSSSSSSSSPESPEDRESRKERDDGSGGFKSFQGHTESAGFQGRGRPRGNFQFRIRGGRGRARGTFSGLSAVSTSATNPNFQKRSKEEEWDPEYTPKSKKYFLHDDRDDGVDYWAKRGRGRGTFPRGRGRFIFKKSSSSPKWTHDKYQGSDEKEEENGGIEDEEERKDRHKEEKVYLVRTGLKLRFF</sequence>
<feature type="compositionally biased region" description="Basic and acidic residues" evidence="2">
    <location>
        <begin position="180"/>
        <end position="209"/>
    </location>
</feature>
<feature type="region of interest" description="Disordered" evidence="2">
    <location>
        <begin position="1"/>
        <end position="386"/>
    </location>
</feature>
<dbReference type="InterPro" id="IPR029199">
    <property type="entry name" value="THRAP3_BCLAF1"/>
</dbReference>
<reference evidence="4" key="1">
    <citation type="journal article" date="2006" name="Science">
        <title>Ancient noncoding elements conserved in the human genome.</title>
        <authorList>
            <person name="Venkatesh B."/>
            <person name="Kirkness E.F."/>
            <person name="Loh Y.H."/>
            <person name="Halpern A.L."/>
            <person name="Lee A.P."/>
            <person name="Johnson J."/>
            <person name="Dandona N."/>
            <person name="Viswanathan L.D."/>
            <person name="Tay A."/>
            <person name="Venter J.C."/>
            <person name="Strausberg R.L."/>
            <person name="Brenner S."/>
        </authorList>
    </citation>
    <scope>NUCLEOTIDE SEQUENCE [LARGE SCALE GENOMIC DNA]</scope>
</reference>
<feature type="compositionally biased region" description="Low complexity" evidence="2">
    <location>
        <begin position="122"/>
        <end position="150"/>
    </location>
</feature>
<evidence type="ECO:0000256" key="1">
    <source>
        <dbReference type="ARBA" id="ARBA00006481"/>
    </source>
</evidence>
<dbReference type="GO" id="GO:0003677">
    <property type="term" value="F:DNA binding"/>
    <property type="evidence" value="ECO:0007669"/>
    <property type="project" value="TreeGrafter"/>
</dbReference>
<feature type="compositionally biased region" description="Low complexity" evidence="2">
    <location>
        <begin position="787"/>
        <end position="797"/>
    </location>
</feature>
<feature type="region of interest" description="Disordered" evidence="2">
    <location>
        <begin position="911"/>
        <end position="957"/>
    </location>
</feature>
<protein>
    <submittedName>
        <fullName evidence="3">BCL2 associated transcription factor 1</fullName>
    </submittedName>
</protein>
<reference evidence="4" key="3">
    <citation type="journal article" date="2014" name="Nature">
        <title>Elephant shark genome provides unique insights into gnathostome evolution.</title>
        <authorList>
            <consortium name="International Elephant Shark Genome Sequencing Consortium"/>
            <person name="Venkatesh B."/>
            <person name="Lee A.P."/>
            <person name="Ravi V."/>
            <person name="Maurya A.K."/>
            <person name="Lian M.M."/>
            <person name="Swann J.B."/>
            <person name="Ohta Y."/>
            <person name="Flajnik M.F."/>
            <person name="Sutoh Y."/>
            <person name="Kasahara M."/>
            <person name="Hoon S."/>
            <person name="Gangu V."/>
            <person name="Roy S.W."/>
            <person name="Irimia M."/>
            <person name="Korzh V."/>
            <person name="Kondrychyn I."/>
            <person name="Lim Z.W."/>
            <person name="Tay B.H."/>
            <person name="Tohari S."/>
            <person name="Kong K.W."/>
            <person name="Ho S."/>
            <person name="Lorente-Galdos B."/>
            <person name="Quilez J."/>
            <person name="Marques-Bonet T."/>
            <person name="Raney B.J."/>
            <person name="Ingham P.W."/>
            <person name="Tay A."/>
            <person name="Hillier L.W."/>
            <person name="Minx P."/>
            <person name="Boehm T."/>
            <person name="Wilson R.K."/>
            <person name="Brenner S."/>
            <person name="Warren W.C."/>
        </authorList>
    </citation>
    <scope>NUCLEOTIDE SEQUENCE [LARGE SCALE GENOMIC DNA]</scope>
</reference>
<dbReference type="Pfam" id="PF15440">
    <property type="entry name" value="THRAP3_BCLAF1"/>
    <property type="match status" value="1"/>
</dbReference>
<dbReference type="Ensembl" id="ENSCMIT00000039785.1">
    <property type="protein sequence ID" value="ENSCMIP00000039218.1"/>
    <property type="gene ID" value="ENSCMIG00000016434.1"/>
</dbReference>
<dbReference type="OMA" id="KEENQKX"/>
<dbReference type="GO" id="GO:0003712">
    <property type="term" value="F:transcription coregulator activity"/>
    <property type="evidence" value="ECO:0007669"/>
    <property type="project" value="TreeGrafter"/>
</dbReference>
<name>A0A4W3JME8_CALMI</name>
<comment type="similarity">
    <text evidence="1">Belongs to the BCLAF1/THRAP3 family.</text>
</comment>
<feature type="compositionally biased region" description="Basic residues" evidence="2">
    <location>
        <begin position="66"/>
        <end position="78"/>
    </location>
</feature>
<reference evidence="3" key="4">
    <citation type="submission" date="2025-08" db="UniProtKB">
        <authorList>
            <consortium name="Ensembl"/>
        </authorList>
    </citation>
    <scope>IDENTIFICATION</scope>
</reference>
<feature type="compositionally biased region" description="Basic and acidic residues" evidence="2">
    <location>
        <begin position="799"/>
        <end position="811"/>
    </location>
</feature>
<feature type="compositionally biased region" description="Basic and acidic residues" evidence="2">
    <location>
        <begin position="163"/>
        <end position="173"/>
    </location>
</feature>
<reference evidence="3" key="5">
    <citation type="submission" date="2025-09" db="UniProtKB">
        <authorList>
            <consortium name="Ensembl"/>
        </authorList>
    </citation>
    <scope>IDENTIFICATION</scope>
</reference>
<feature type="compositionally biased region" description="Acidic residues" evidence="2">
    <location>
        <begin position="938"/>
        <end position="951"/>
    </location>
</feature>
<reference evidence="4" key="2">
    <citation type="journal article" date="2007" name="PLoS Biol.">
        <title>Survey sequencing and comparative analysis of the elephant shark (Callorhinchus milii) genome.</title>
        <authorList>
            <person name="Venkatesh B."/>
            <person name="Kirkness E.F."/>
            <person name="Loh Y.H."/>
            <person name="Halpern A.L."/>
            <person name="Lee A.P."/>
            <person name="Johnson J."/>
            <person name="Dandona N."/>
            <person name="Viswanathan L.D."/>
            <person name="Tay A."/>
            <person name="Venter J.C."/>
            <person name="Strausberg R.L."/>
            <person name="Brenner S."/>
        </authorList>
    </citation>
    <scope>NUCLEOTIDE SEQUENCE [LARGE SCALE GENOMIC DNA]</scope>
</reference>
<evidence type="ECO:0000313" key="4">
    <source>
        <dbReference type="Proteomes" id="UP000314986"/>
    </source>
</evidence>
<evidence type="ECO:0000256" key="2">
    <source>
        <dbReference type="SAM" id="MobiDB-lite"/>
    </source>
</evidence>
<dbReference type="STRING" id="7868.ENSCMIP00000039218"/>
<dbReference type="InParanoid" id="A0A4W3JME8"/>
<feature type="compositionally biased region" description="Low complexity" evidence="2">
    <location>
        <begin position="84"/>
        <end position="94"/>
    </location>
</feature>
<feature type="compositionally biased region" description="Basic and acidic residues" evidence="2">
    <location>
        <begin position="674"/>
        <end position="691"/>
    </location>
</feature>
<dbReference type="Proteomes" id="UP000314986">
    <property type="component" value="Unassembled WGS sequence"/>
</dbReference>
<organism evidence="3 4">
    <name type="scientific">Callorhinchus milii</name>
    <name type="common">Ghost shark</name>
    <dbReference type="NCBI Taxonomy" id="7868"/>
    <lineage>
        <taxon>Eukaryota</taxon>
        <taxon>Metazoa</taxon>
        <taxon>Chordata</taxon>
        <taxon>Craniata</taxon>
        <taxon>Vertebrata</taxon>
        <taxon>Chondrichthyes</taxon>
        <taxon>Holocephali</taxon>
        <taxon>Chimaeriformes</taxon>
        <taxon>Callorhinchidae</taxon>
        <taxon>Callorhinchus</taxon>
    </lineage>
</organism>
<feature type="compositionally biased region" description="Basic residues" evidence="2">
    <location>
        <begin position="101"/>
        <end position="121"/>
    </location>
</feature>
<feature type="region of interest" description="Disordered" evidence="2">
    <location>
        <begin position="674"/>
        <end position="881"/>
    </location>
</feature>
<feature type="compositionally biased region" description="Basic and acidic residues" evidence="2">
    <location>
        <begin position="351"/>
        <end position="386"/>
    </location>
</feature>
<feature type="compositionally biased region" description="Basic residues" evidence="2">
    <location>
        <begin position="151"/>
        <end position="162"/>
    </location>
</feature>
<feature type="compositionally biased region" description="Basic and acidic residues" evidence="2">
    <location>
        <begin position="49"/>
        <end position="64"/>
    </location>
</feature>
<dbReference type="AlphaFoldDB" id="A0A4W3JME8"/>
<dbReference type="GO" id="GO:0016592">
    <property type="term" value="C:mediator complex"/>
    <property type="evidence" value="ECO:0007669"/>
    <property type="project" value="TreeGrafter"/>
</dbReference>
<feature type="compositionally biased region" description="Basic and acidic residues" evidence="2">
    <location>
        <begin position="702"/>
        <end position="786"/>
    </location>
</feature>
<feature type="compositionally biased region" description="Basic and acidic residues" evidence="2">
    <location>
        <begin position="928"/>
        <end position="937"/>
    </location>
</feature>
<keyword evidence="4" id="KW-1185">Reference proteome</keyword>
<proteinExistence type="inferred from homology"/>
<feature type="compositionally biased region" description="Low complexity" evidence="2">
    <location>
        <begin position="234"/>
        <end position="297"/>
    </location>
</feature>
<feature type="compositionally biased region" description="Basic residues" evidence="2">
    <location>
        <begin position="9"/>
        <end position="48"/>
    </location>
</feature>
<dbReference type="GeneTree" id="ENSGT00950000183163"/>
<dbReference type="PANTHER" id="PTHR15268:SF4">
    <property type="entry name" value="BCL-2-ASSOCIATED TRANSCRIPTION FACTOR 1"/>
    <property type="match status" value="1"/>
</dbReference>
<dbReference type="GO" id="GO:0045944">
    <property type="term" value="P:positive regulation of transcription by RNA polymerase II"/>
    <property type="evidence" value="ECO:0007669"/>
    <property type="project" value="TreeGrafter"/>
</dbReference>